<evidence type="ECO:0000259" key="8">
    <source>
        <dbReference type="PROSITE" id="PS50076"/>
    </source>
</evidence>
<feature type="chain" id="PRO_5041650888" description="J domain-containing protein" evidence="7">
    <location>
        <begin position="30"/>
        <end position="272"/>
    </location>
</feature>
<keyword evidence="7" id="KW-0732">Signal</keyword>
<feature type="region of interest" description="Disordered" evidence="6">
    <location>
        <begin position="203"/>
        <end position="272"/>
    </location>
</feature>
<name>A0AA88YCU5_PINIB</name>
<sequence>MGPIGEGIRFSARVRIFCLLDIFVNLAMQKSMDQKCLGKIFKTLTVKPLAGNFFTSSTRQRDKCDINKLKKILTTISAALTIEQQIEHRRTPSKLELALKHHPDKNLDNPDAAEKFKEISRAHIILTDTTKRQIYDQYGSMGIWAAEQFGEENVNTYLVLSSGWCKALFVCCGILTGCYCCCCCFCCCCFCCGKWKPPQPEDEGEYSNLHDEFSSPENSSPEHKGAEPITAQPTAAPSQGPIVLGPPSGYEDTPTETTNLNADGKARYGADD</sequence>
<evidence type="ECO:0000256" key="4">
    <source>
        <dbReference type="ARBA" id="ARBA00023186"/>
    </source>
</evidence>
<keyword evidence="3" id="KW-0564">Palmitate</keyword>
<protein>
    <recommendedName>
        <fullName evidence="8">J domain-containing protein</fullName>
    </recommendedName>
</protein>
<dbReference type="Gene3D" id="1.10.287.110">
    <property type="entry name" value="DnaJ domain"/>
    <property type="match status" value="1"/>
</dbReference>
<dbReference type="InterPro" id="IPR036869">
    <property type="entry name" value="J_dom_sf"/>
</dbReference>
<keyword evidence="5" id="KW-0449">Lipoprotein</keyword>
<comment type="caution">
    <text evidence="9">The sequence shown here is derived from an EMBL/GenBank/DDBJ whole genome shotgun (WGS) entry which is preliminary data.</text>
</comment>
<evidence type="ECO:0000313" key="10">
    <source>
        <dbReference type="Proteomes" id="UP001186944"/>
    </source>
</evidence>
<evidence type="ECO:0000256" key="3">
    <source>
        <dbReference type="ARBA" id="ARBA00023139"/>
    </source>
</evidence>
<evidence type="ECO:0000256" key="2">
    <source>
        <dbReference type="ARBA" id="ARBA00023136"/>
    </source>
</evidence>
<dbReference type="EMBL" id="VSWD01000005">
    <property type="protein sequence ID" value="KAK3102694.1"/>
    <property type="molecule type" value="Genomic_DNA"/>
</dbReference>
<dbReference type="CDD" id="cd06257">
    <property type="entry name" value="DnaJ"/>
    <property type="match status" value="1"/>
</dbReference>
<dbReference type="SMART" id="SM00271">
    <property type="entry name" value="DnaJ"/>
    <property type="match status" value="1"/>
</dbReference>
<keyword evidence="4" id="KW-0143">Chaperone</keyword>
<dbReference type="AlphaFoldDB" id="A0AA88YCU5"/>
<dbReference type="PRINTS" id="PR00625">
    <property type="entry name" value="JDOMAIN"/>
</dbReference>
<dbReference type="PROSITE" id="PS50076">
    <property type="entry name" value="DNAJ_2"/>
    <property type="match status" value="1"/>
</dbReference>
<keyword evidence="10" id="KW-1185">Reference proteome</keyword>
<dbReference type="PANTHER" id="PTHR44027">
    <property type="entry name" value="DNAJ HOMOLOG SUBFAMILY C MEMBER 5 HOMOLOG"/>
    <property type="match status" value="1"/>
</dbReference>
<dbReference type="InterPro" id="IPR051434">
    <property type="entry name" value="DnaJ_C_subfamily_member5"/>
</dbReference>
<dbReference type="InterPro" id="IPR001623">
    <property type="entry name" value="DnaJ_domain"/>
</dbReference>
<feature type="signal peptide" evidence="7">
    <location>
        <begin position="1"/>
        <end position="29"/>
    </location>
</feature>
<dbReference type="GO" id="GO:0005737">
    <property type="term" value="C:cytoplasm"/>
    <property type="evidence" value="ECO:0007669"/>
    <property type="project" value="UniProtKB-ARBA"/>
</dbReference>
<evidence type="ECO:0000256" key="5">
    <source>
        <dbReference type="ARBA" id="ARBA00023288"/>
    </source>
</evidence>
<keyword evidence="2" id="KW-0472">Membrane</keyword>
<evidence type="ECO:0000256" key="1">
    <source>
        <dbReference type="ARBA" id="ARBA00004635"/>
    </source>
</evidence>
<comment type="subcellular location">
    <subcellularLocation>
        <location evidence="1">Membrane</location>
        <topology evidence="1">Lipid-anchor</topology>
    </subcellularLocation>
</comment>
<gene>
    <name evidence="9" type="ORF">FSP39_013198</name>
</gene>
<proteinExistence type="predicted"/>
<feature type="domain" description="J" evidence="8">
    <location>
        <begin position="39"/>
        <end position="139"/>
    </location>
</feature>
<evidence type="ECO:0000256" key="6">
    <source>
        <dbReference type="SAM" id="MobiDB-lite"/>
    </source>
</evidence>
<dbReference type="SUPFAM" id="SSF46565">
    <property type="entry name" value="Chaperone J-domain"/>
    <property type="match status" value="1"/>
</dbReference>
<dbReference type="PANTHER" id="PTHR44027:SF7">
    <property type="entry name" value="DNAJ HOMOLOG SUBFAMILY C MEMBER 5 HOMOLOG"/>
    <property type="match status" value="1"/>
</dbReference>
<organism evidence="9 10">
    <name type="scientific">Pinctada imbricata</name>
    <name type="common">Atlantic pearl-oyster</name>
    <name type="synonym">Pinctada martensii</name>
    <dbReference type="NCBI Taxonomy" id="66713"/>
    <lineage>
        <taxon>Eukaryota</taxon>
        <taxon>Metazoa</taxon>
        <taxon>Spiralia</taxon>
        <taxon>Lophotrochozoa</taxon>
        <taxon>Mollusca</taxon>
        <taxon>Bivalvia</taxon>
        <taxon>Autobranchia</taxon>
        <taxon>Pteriomorphia</taxon>
        <taxon>Pterioida</taxon>
        <taxon>Pterioidea</taxon>
        <taxon>Pteriidae</taxon>
        <taxon>Pinctada</taxon>
    </lineage>
</organism>
<evidence type="ECO:0000256" key="7">
    <source>
        <dbReference type="SAM" id="SignalP"/>
    </source>
</evidence>
<reference evidence="9" key="1">
    <citation type="submission" date="2019-08" db="EMBL/GenBank/DDBJ databases">
        <title>The improved chromosome-level genome for the pearl oyster Pinctada fucata martensii using PacBio sequencing and Hi-C.</title>
        <authorList>
            <person name="Zheng Z."/>
        </authorList>
    </citation>
    <scope>NUCLEOTIDE SEQUENCE</scope>
    <source>
        <strain evidence="9">ZZ-2019</strain>
        <tissue evidence="9">Adductor muscle</tissue>
    </source>
</reference>
<dbReference type="Pfam" id="PF00226">
    <property type="entry name" value="DnaJ"/>
    <property type="match status" value="1"/>
</dbReference>
<dbReference type="Proteomes" id="UP001186944">
    <property type="component" value="Unassembled WGS sequence"/>
</dbReference>
<dbReference type="GO" id="GO:0016020">
    <property type="term" value="C:membrane"/>
    <property type="evidence" value="ECO:0007669"/>
    <property type="project" value="UniProtKB-SubCell"/>
</dbReference>
<evidence type="ECO:0000313" key="9">
    <source>
        <dbReference type="EMBL" id="KAK3102694.1"/>
    </source>
</evidence>
<accession>A0AA88YCU5</accession>